<feature type="transmembrane region" description="Helical" evidence="5">
    <location>
        <begin position="193"/>
        <end position="221"/>
    </location>
</feature>
<dbReference type="InterPro" id="IPR001841">
    <property type="entry name" value="Znf_RING"/>
</dbReference>
<evidence type="ECO:0000256" key="4">
    <source>
        <dbReference type="PROSITE-ProRule" id="PRU00175"/>
    </source>
</evidence>
<feature type="domain" description="RING-type" evidence="6">
    <location>
        <begin position="37"/>
        <end position="87"/>
    </location>
</feature>
<name>A0A1Y1IGK0_KLENI</name>
<keyword evidence="5" id="KW-1133">Transmembrane helix</keyword>
<dbReference type="InterPro" id="IPR017907">
    <property type="entry name" value="Znf_RING_CS"/>
</dbReference>
<evidence type="ECO:0000313" key="8">
    <source>
        <dbReference type="Proteomes" id="UP000054558"/>
    </source>
</evidence>
<dbReference type="Proteomes" id="UP000054558">
    <property type="component" value="Unassembled WGS sequence"/>
</dbReference>
<dbReference type="SUPFAM" id="SSF57850">
    <property type="entry name" value="RING/U-box"/>
    <property type="match status" value="1"/>
</dbReference>
<dbReference type="AlphaFoldDB" id="A0A1Y1IGK0"/>
<evidence type="ECO:0000256" key="3">
    <source>
        <dbReference type="ARBA" id="ARBA00022833"/>
    </source>
</evidence>
<dbReference type="OrthoDB" id="252722at2759"/>
<evidence type="ECO:0000259" key="6">
    <source>
        <dbReference type="PROSITE" id="PS50089"/>
    </source>
</evidence>
<proteinExistence type="predicted"/>
<reference evidence="7 8" key="1">
    <citation type="journal article" date="2014" name="Nat. Commun.">
        <title>Klebsormidium flaccidum genome reveals primary factors for plant terrestrial adaptation.</title>
        <authorList>
            <person name="Hori K."/>
            <person name="Maruyama F."/>
            <person name="Fujisawa T."/>
            <person name="Togashi T."/>
            <person name="Yamamoto N."/>
            <person name="Seo M."/>
            <person name="Sato S."/>
            <person name="Yamada T."/>
            <person name="Mori H."/>
            <person name="Tajima N."/>
            <person name="Moriyama T."/>
            <person name="Ikeuchi M."/>
            <person name="Watanabe M."/>
            <person name="Wada H."/>
            <person name="Kobayashi K."/>
            <person name="Saito M."/>
            <person name="Masuda T."/>
            <person name="Sasaki-Sekimoto Y."/>
            <person name="Mashiguchi K."/>
            <person name="Awai K."/>
            <person name="Shimojima M."/>
            <person name="Masuda S."/>
            <person name="Iwai M."/>
            <person name="Nobusawa T."/>
            <person name="Narise T."/>
            <person name="Kondo S."/>
            <person name="Saito H."/>
            <person name="Sato R."/>
            <person name="Murakawa M."/>
            <person name="Ihara Y."/>
            <person name="Oshima-Yamada Y."/>
            <person name="Ohtaka K."/>
            <person name="Satoh M."/>
            <person name="Sonobe K."/>
            <person name="Ishii M."/>
            <person name="Ohtani R."/>
            <person name="Kanamori-Sato M."/>
            <person name="Honoki R."/>
            <person name="Miyazaki D."/>
            <person name="Mochizuki H."/>
            <person name="Umetsu J."/>
            <person name="Higashi K."/>
            <person name="Shibata D."/>
            <person name="Kamiya Y."/>
            <person name="Sato N."/>
            <person name="Nakamura Y."/>
            <person name="Tabata S."/>
            <person name="Ida S."/>
            <person name="Kurokawa K."/>
            <person name="Ohta H."/>
        </authorList>
    </citation>
    <scope>NUCLEOTIDE SEQUENCE [LARGE SCALE GENOMIC DNA]</scope>
    <source>
        <strain evidence="7 8">NIES-2285</strain>
    </source>
</reference>
<dbReference type="PANTHER" id="PTHR46616:SF2">
    <property type="entry name" value="OS03G0211100 PROTEIN"/>
    <property type="match status" value="1"/>
</dbReference>
<feature type="transmembrane region" description="Helical" evidence="5">
    <location>
        <begin position="227"/>
        <end position="249"/>
    </location>
</feature>
<keyword evidence="8" id="KW-1185">Reference proteome</keyword>
<dbReference type="GO" id="GO:0008270">
    <property type="term" value="F:zinc ion binding"/>
    <property type="evidence" value="ECO:0007669"/>
    <property type="project" value="UniProtKB-KW"/>
</dbReference>
<organism evidence="7 8">
    <name type="scientific">Klebsormidium nitens</name>
    <name type="common">Green alga</name>
    <name type="synonym">Ulothrix nitens</name>
    <dbReference type="NCBI Taxonomy" id="105231"/>
    <lineage>
        <taxon>Eukaryota</taxon>
        <taxon>Viridiplantae</taxon>
        <taxon>Streptophyta</taxon>
        <taxon>Klebsormidiophyceae</taxon>
        <taxon>Klebsormidiales</taxon>
        <taxon>Klebsormidiaceae</taxon>
        <taxon>Klebsormidium</taxon>
    </lineage>
</organism>
<keyword evidence="5" id="KW-0812">Transmembrane</keyword>
<dbReference type="Gene3D" id="3.30.40.10">
    <property type="entry name" value="Zinc/RING finger domain, C3HC4 (zinc finger)"/>
    <property type="match status" value="1"/>
</dbReference>
<evidence type="ECO:0000256" key="2">
    <source>
        <dbReference type="ARBA" id="ARBA00022771"/>
    </source>
</evidence>
<protein>
    <submittedName>
        <fullName evidence="7">RING/U-box superfamily protein</fullName>
    </submittedName>
</protein>
<keyword evidence="1" id="KW-0479">Metal-binding</keyword>
<dbReference type="InterPro" id="IPR013083">
    <property type="entry name" value="Znf_RING/FYVE/PHD"/>
</dbReference>
<dbReference type="PANTHER" id="PTHR46616">
    <property type="entry name" value="UBIQUITIN-PROTEIN LIGASE"/>
    <property type="match status" value="1"/>
</dbReference>
<keyword evidence="5" id="KW-0472">Membrane</keyword>
<evidence type="ECO:0000313" key="7">
    <source>
        <dbReference type="EMBL" id="GAQ88181.1"/>
    </source>
</evidence>
<evidence type="ECO:0000256" key="1">
    <source>
        <dbReference type="ARBA" id="ARBA00022723"/>
    </source>
</evidence>
<evidence type="ECO:0000256" key="5">
    <source>
        <dbReference type="SAM" id="Phobius"/>
    </source>
</evidence>
<dbReference type="EMBL" id="DF237356">
    <property type="protein sequence ID" value="GAQ88181.1"/>
    <property type="molecule type" value="Genomic_DNA"/>
</dbReference>
<gene>
    <name evidence="7" type="ORF">KFL_004070030</name>
</gene>
<keyword evidence="3" id="KW-0862">Zinc</keyword>
<dbReference type="PROSITE" id="PS00518">
    <property type="entry name" value="ZF_RING_1"/>
    <property type="match status" value="1"/>
</dbReference>
<sequence length="261" mass="28793">MLAKWGVQMEATSGLPAAAPASTAAPGTADLGTILDCAVCWEAYDSDGHCPRQLICGHSLCDACIRELPWATLRGVELPFLITCPWCMCWSPRVIWEGALKYPSKNFSLMWLVESYRPQTSPNPPVRRLRHASFPNLQALEVPSDSDHQRRLLLLPRGTRGVERESVLTRVVRDAWFLAVATRSACSWLARKFSLLVVAGILCIMLMLQVGLLPIGVFIVISTMMALIFVGFAVMTMTLLFVLPTAIVLEIGGNVLRRLVT</sequence>
<accession>A0A1Y1IGK0</accession>
<dbReference type="PROSITE" id="PS50089">
    <property type="entry name" value="ZF_RING_2"/>
    <property type="match status" value="1"/>
</dbReference>
<keyword evidence="2 4" id="KW-0863">Zinc-finger</keyword>